<organism evidence="2">
    <name type="scientific">Pithovirus LCPAC302</name>
    <dbReference type="NCBI Taxonomy" id="2506593"/>
    <lineage>
        <taxon>Viruses</taxon>
        <taxon>Pithoviruses</taxon>
    </lineage>
</organism>
<proteinExistence type="predicted"/>
<name>A0A481Z6T3_9VIRU</name>
<dbReference type="EMBL" id="MK500539">
    <property type="protein sequence ID" value="QBK91477.1"/>
    <property type="molecule type" value="Genomic_DNA"/>
</dbReference>
<accession>A0A481Z6T3</accession>
<gene>
    <name evidence="2" type="ORF">LCPAC302_00970</name>
    <name evidence="3" type="ORF">LCPAC302_01740</name>
</gene>
<feature type="compositionally biased region" description="Polar residues" evidence="1">
    <location>
        <begin position="8"/>
        <end position="17"/>
    </location>
</feature>
<dbReference type="SUPFAM" id="SSF55979">
    <property type="entry name" value="DNA clamp"/>
    <property type="match status" value="1"/>
</dbReference>
<dbReference type="EMBL" id="MK500545">
    <property type="protein sequence ID" value="QBK91554.1"/>
    <property type="molecule type" value="Genomic_DNA"/>
</dbReference>
<evidence type="ECO:0000313" key="3">
    <source>
        <dbReference type="EMBL" id="QBK91554.1"/>
    </source>
</evidence>
<dbReference type="Gene3D" id="3.70.10.10">
    <property type="match status" value="1"/>
</dbReference>
<evidence type="ECO:0000256" key="1">
    <source>
        <dbReference type="SAM" id="MobiDB-lite"/>
    </source>
</evidence>
<protein>
    <submittedName>
        <fullName evidence="2">Proliferating cell nuclear antigen</fullName>
    </submittedName>
</protein>
<feature type="region of interest" description="Disordered" evidence="1">
    <location>
        <begin position="1"/>
        <end position="40"/>
    </location>
</feature>
<evidence type="ECO:0000313" key="2">
    <source>
        <dbReference type="EMBL" id="QBK91477.1"/>
    </source>
</evidence>
<feature type="compositionally biased region" description="Low complexity" evidence="1">
    <location>
        <begin position="25"/>
        <end position="36"/>
    </location>
</feature>
<dbReference type="InterPro" id="IPR046938">
    <property type="entry name" value="DNA_clamp_sf"/>
</dbReference>
<sequence>MATDLESMPNTLTSLSPINPIPELNTDNSHNNDTSNISEKQMDNEASFFATFVDGSSFRNMIEYIRLPNVEGVFRFTKYNIFYEQGDQDNNILNIVELKTYELTDYQFTSKSDEIIVGINLSDLRNITRNVGKKDHIDLYKLPDEPKSLYIQIRSQSEKGTSNLYHLPITTIHYTVYKLPEYMRNKKQPTCTVYQSDFSKLCKSLVTIKCSHAMVHGFQNGVVYKGILNTGAIGSVKEFGKCHTDNVTNNLKSILPSRGNIIKSSRPPPKLNIGEVGEIERFRIDISIIKFLIKLNALSPTGTVKMYIEKGLPLKMVCNIGTFGKMSIYIMG</sequence>
<reference evidence="2" key="1">
    <citation type="journal article" date="2019" name="MBio">
        <title>Virus Genomes from Deep Sea Sediments Expand the Ocean Megavirome and Support Independent Origins of Viral Gigantism.</title>
        <authorList>
            <person name="Backstrom D."/>
            <person name="Yutin N."/>
            <person name="Jorgensen S.L."/>
            <person name="Dharamshi J."/>
            <person name="Homa F."/>
            <person name="Zaremba-Niedwiedzka K."/>
            <person name="Spang A."/>
            <person name="Wolf Y.I."/>
            <person name="Koonin E.V."/>
            <person name="Ettema T.J."/>
        </authorList>
    </citation>
    <scope>NUCLEOTIDE SEQUENCE</scope>
</reference>